<dbReference type="AlphaFoldDB" id="A0A2M4DDT9"/>
<protein>
    <submittedName>
        <fullName evidence="1">Putative secreted protein</fullName>
    </submittedName>
</protein>
<proteinExistence type="predicted"/>
<dbReference type="EMBL" id="GGFL01011080">
    <property type="protein sequence ID" value="MBW75258.1"/>
    <property type="molecule type" value="Transcribed_RNA"/>
</dbReference>
<name>A0A2M4DDT9_ANODA</name>
<reference evidence="1" key="1">
    <citation type="submission" date="2018-01" db="EMBL/GenBank/DDBJ databases">
        <title>An insight into the sialome of Amazonian anophelines.</title>
        <authorList>
            <person name="Ribeiro J.M."/>
            <person name="Scarpassa V."/>
            <person name="Calvo E."/>
        </authorList>
    </citation>
    <scope>NUCLEOTIDE SEQUENCE</scope>
</reference>
<evidence type="ECO:0000313" key="1">
    <source>
        <dbReference type="EMBL" id="MBW75258.1"/>
    </source>
</evidence>
<sequence length="66" mass="7109">MLPLAAVVLQCDGTLGSWHTVAAHGDGGKKTGFISSGVMLWNDYCKLSTSFRWRTTPACSLPPTRL</sequence>
<organism evidence="1">
    <name type="scientific">Anopheles darlingi</name>
    <name type="common">Mosquito</name>
    <dbReference type="NCBI Taxonomy" id="43151"/>
    <lineage>
        <taxon>Eukaryota</taxon>
        <taxon>Metazoa</taxon>
        <taxon>Ecdysozoa</taxon>
        <taxon>Arthropoda</taxon>
        <taxon>Hexapoda</taxon>
        <taxon>Insecta</taxon>
        <taxon>Pterygota</taxon>
        <taxon>Neoptera</taxon>
        <taxon>Endopterygota</taxon>
        <taxon>Diptera</taxon>
        <taxon>Nematocera</taxon>
        <taxon>Culicoidea</taxon>
        <taxon>Culicidae</taxon>
        <taxon>Anophelinae</taxon>
        <taxon>Anopheles</taxon>
    </lineage>
</organism>
<accession>A0A2M4DDT9</accession>